<dbReference type="EMBL" id="JBJXBP010000006">
    <property type="protein sequence ID" value="KAL3825333.1"/>
    <property type="molecule type" value="Genomic_DNA"/>
</dbReference>
<sequence>MSFPLQYCRGLRRKINNLPMLHIVFSFKNKLETSLGKDHIKTEVDSLLLVFPFVIFPLLLSHFNFYLIIFHFDDSSRKCMSVLYGKEAIAEEPTNKKNDVAVKNYPVTIDIFEFRR</sequence>
<evidence type="ECO:0000256" key="1">
    <source>
        <dbReference type="SAM" id="Phobius"/>
    </source>
</evidence>
<name>A0ABD3SLW9_9LAMI</name>
<evidence type="ECO:0000313" key="2">
    <source>
        <dbReference type="EMBL" id="KAL3825333.1"/>
    </source>
</evidence>
<proteinExistence type="predicted"/>
<gene>
    <name evidence="2" type="ORF">ACJIZ3_021362</name>
</gene>
<keyword evidence="1" id="KW-1133">Transmembrane helix</keyword>
<keyword evidence="3" id="KW-1185">Reference proteome</keyword>
<dbReference type="Proteomes" id="UP001634393">
    <property type="component" value="Unassembled WGS sequence"/>
</dbReference>
<evidence type="ECO:0000313" key="3">
    <source>
        <dbReference type="Proteomes" id="UP001634393"/>
    </source>
</evidence>
<keyword evidence="1" id="KW-0812">Transmembrane</keyword>
<reference evidence="2 3" key="1">
    <citation type="submission" date="2024-12" db="EMBL/GenBank/DDBJ databases">
        <title>The unique morphological basis and parallel evolutionary history of personate flowers in Penstemon.</title>
        <authorList>
            <person name="Depatie T.H."/>
            <person name="Wessinger C.A."/>
        </authorList>
    </citation>
    <scope>NUCLEOTIDE SEQUENCE [LARGE SCALE GENOMIC DNA]</scope>
    <source>
        <strain evidence="2">WTNN_2</strain>
        <tissue evidence="2">Leaf</tissue>
    </source>
</reference>
<keyword evidence="1" id="KW-0472">Membrane</keyword>
<feature type="transmembrane region" description="Helical" evidence="1">
    <location>
        <begin position="47"/>
        <end position="70"/>
    </location>
</feature>
<accession>A0ABD3SLW9</accession>
<comment type="caution">
    <text evidence="2">The sequence shown here is derived from an EMBL/GenBank/DDBJ whole genome shotgun (WGS) entry which is preliminary data.</text>
</comment>
<organism evidence="2 3">
    <name type="scientific">Penstemon smallii</name>
    <dbReference type="NCBI Taxonomy" id="265156"/>
    <lineage>
        <taxon>Eukaryota</taxon>
        <taxon>Viridiplantae</taxon>
        <taxon>Streptophyta</taxon>
        <taxon>Embryophyta</taxon>
        <taxon>Tracheophyta</taxon>
        <taxon>Spermatophyta</taxon>
        <taxon>Magnoliopsida</taxon>
        <taxon>eudicotyledons</taxon>
        <taxon>Gunneridae</taxon>
        <taxon>Pentapetalae</taxon>
        <taxon>asterids</taxon>
        <taxon>lamiids</taxon>
        <taxon>Lamiales</taxon>
        <taxon>Plantaginaceae</taxon>
        <taxon>Cheloneae</taxon>
        <taxon>Penstemon</taxon>
    </lineage>
</organism>
<dbReference type="AlphaFoldDB" id="A0ABD3SLW9"/>
<protein>
    <submittedName>
        <fullName evidence="2">Uncharacterized protein</fullName>
    </submittedName>
</protein>